<comment type="caution">
    <text evidence="7">The sequence shown here is derived from an EMBL/GenBank/DDBJ whole genome shotgun (WGS) entry which is preliminary data.</text>
</comment>
<proteinExistence type="predicted"/>
<protein>
    <recommendedName>
        <fullName evidence="6">NAD-dependent epimerase/dehydratase domain-containing protein</fullName>
    </recommendedName>
</protein>
<dbReference type="Gene3D" id="3.40.50.720">
    <property type="entry name" value="NAD(P)-binding Rossmann-like Domain"/>
    <property type="match status" value="1"/>
</dbReference>
<keyword evidence="5" id="KW-1133">Transmembrane helix</keyword>
<dbReference type="Proteomes" id="UP000179113">
    <property type="component" value="Unassembled WGS sequence"/>
</dbReference>
<feature type="transmembrane region" description="Helical" evidence="5">
    <location>
        <begin position="434"/>
        <end position="456"/>
    </location>
</feature>
<keyword evidence="2" id="KW-0210">Decarboxylase</keyword>
<dbReference type="Pfam" id="PF01370">
    <property type="entry name" value="Epimerase"/>
    <property type="match status" value="1"/>
</dbReference>
<dbReference type="PANTHER" id="PTHR43078">
    <property type="entry name" value="UDP-GLUCURONIC ACID DECARBOXYLASE-RELATED"/>
    <property type="match status" value="1"/>
</dbReference>
<sequence>MPKKNVIKKSALAPTALIAGGAGFIGSHLCEALLSRGARVIVLDNFNTGKDIHINHLLQNPNFALYNVDINSGLPPEIESVDYIFHMAGLEEYLFSKELVNLTALLTNAVGTKNLLDLAQRSNAKFLLASSIDVYEGRMSQLELEEYFGSNKIDENKYMLTEAKRYAEALVWEYYKKNDTDLRIVRLPEIYGPRMDLSSSGSLGTFMRDLIEHRNITVTGEGSNKEYYLYISDAVSGILKALFNENSKGTIYSLVWHQPTSVLQLAYLVKNVADREVEIIFKNDEGQSSYKPAPKIPDLFNLTQLGWDPRVELKEGLVKSLEYFGYKSNVHSFKPAELIENKAGVESVVTSTIAPAEELFSLQDVKSMSPIVQAPSAVTQPPQPVTASPAPVSTVPTFGNNAEIANFKTAQPKIKKSRPSVFAAFPFLNKFRSVAFLSFLGVFISALLIFLVLPIAQTYFYVRASSTALNSLATSVGQLDSEGVRVNARASYKNLVKAKNSFENLKWVFVVTNKKDQFESTDKLISSLAHFSKSGYTLAEAIKPFENLWEVVRPDTTTELDPTSFENVKTQVEVSKNSFQLAVADFKNVNTAVLPAMVQEKAVEYSKTLEIVSKGLDMAVPVLSSFPNILGADQSKKYMILFQNSNEIRPTGGFIGSYGLLTFEKGKIKDLVIDDIYNPDGQIDLKGISVAPSEQIKTFLNEDKLHIRNANWDPDFPTSANTISDLYYRVTGEKLDGIIAVDLYFVQNILRATGPIFLTAYNEEINAENLYERAEYHSEFNYVNGSDSKRSFLTVLGGKLMEKIFSLSREQLPQLLAEMGYALNDRHLLITFSNDPINELLKVNNWDGGLVNTTSDYLYVVNANLGGTKANYFVKNNLNYQVVSVTRDGLLRGVLTLNYDHTGTDSAWPGGPYKDYVRVYTQNGAKLTGAKIKVNEGEAKDIFKDIVVSTDGNYITFGTSFTLNPTEKLALTLEFDLPAEFTISKENKEYALYWQKQSGTQIDEYRFSFDVPFGHTVNNITEGLTVAENVITSSGVLNTDQKFYVKLQ</sequence>
<accession>A0A1F4WHT5</accession>
<keyword evidence="3" id="KW-0520">NAD</keyword>
<keyword evidence="5" id="KW-0812">Transmembrane</keyword>
<organism evidence="7 8">
    <name type="scientific">candidate division WWE3 bacterium RIFOXYC1_FULL_39_7</name>
    <dbReference type="NCBI Taxonomy" id="1802643"/>
    <lineage>
        <taxon>Bacteria</taxon>
        <taxon>Katanobacteria</taxon>
    </lineage>
</organism>
<evidence type="ECO:0000256" key="2">
    <source>
        <dbReference type="ARBA" id="ARBA00022793"/>
    </source>
</evidence>
<dbReference type="SUPFAM" id="SSF51735">
    <property type="entry name" value="NAD(P)-binding Rossmann-fold domains"/>
    <property type="match status" value="1"/>
</dbReference>
<keyword evidence="5" id="KW-0472">Membrane</keyword>
<dbReference type="InterPro" id="IPR036291">
    <property type="entry name" value="NAD(P)-bd_dom_sf"/>
</dbReference>
<evidence type="ECO:0000259" key="6">
    <source>
        <dbReference type="Pfam" id="PF01370"/>
    </source>
</evidence>
<dbReference type="GO" id="GO:0048040">
    <property type="term" value="F:UDP-glucuronate decarboxylase activity"/>
    <property type="evidence" value="ECO:0007669"/>
    <property type="project" value="TreeGrafter"/>
</dbReference>
<evidence type="ECO:0000313" key="7">
    <source>
        <dbReference type="EMBL" id="OGC68940.1"/>
    </source>
</evidence>
<evidence type="ECO:0000313" key="8">
    <source>
        <dbReference type="Proteomes" id="UP000179113"/>
    </source>
</evidence>
<evidence type="ECO:0000256" key="5">
    <source>
        <dbReference type="SAM" id="Phobius"/>
    </source>
</evidence>
<dbReference type="EMBL" id="MEWA01000029">
    <property type="protein sequence ID" value="OGC68940.1"/>
    <property type="molecule type" value="Genomic_DNA"/>
</dbReference>
<evidence type="ECO:0000256" key="3">
    <source>
        <dbReference type="ARBA" id="ARBA00023027"/>
    </source>
</evidence>
<dbReference type="PANTHER" id="PTHR43078:SF6">
    <property type="entry name" value="UDP-GLUCURONIC ACID DECARBOXYLASE 1"/>
    <property type="match status" value="1"/>
</dbReference>
<dbReference type="GO" id="GO:0005737">
    <property type="term" value="C:cytoplasm"/>
    <property type="evidence" value="ECO:0007669"/>
    <property type="project" value="TreeGrafter"/>
</dbReference>
<comment type="cofactor">
    <cofactor evidence="1">
        <name>NAD(+)</name>
        <dbReference type="ChEBI" id="CHEBI:57540"/>
    </cofactor>
</comment>
<dbReference type="InterPro" id="IPR044516">
    <property type="entry name" value="UXS-like"/>
</dbReference>
<name>A0A1F4WHT5_UNCKA</name>
<reference evidence="7 8" key="1">
    <citation type="journal article" date="2016" name="Nat. Commun.">
        <title>Thousands of microbial genomes shed light on interconnected biogeochemical processes in an aquifer system.</title>
        <authorList>
            <person name="Anantharaman K."/>
            <person name="Brown C.T."/>
            <person name="Hug L.A."/>
            <person name="Sharon I."/>
            <person name="Castelle C.J."/>
            <person name="Probst A.J."/>
            <person name="Thomas B.C."/>
            <person name="Singh A."/>
            <person name="Wilkins M.J."/>
            <person name="Karaoz U."/>
            <person name="Brodie E.L."/>
            <person name="Williams K.H."/>
            <person name="Hubbard S.S."/>
            <person name="Banfield J.F."/>
        </authorList>
    </citation>
    <scope>NUCLEOTIDE SEQUENCE [LARGE SCALE GENOMIC DNA]</scope>
</reference>
<dbReference type="GO" id="GO:0070403">
    <property type="term" value="F:NAD+ binding"/>
    <property type="evidence" value="ECO:0007669"/>
    <property type="project" value="InterPro"/>
</dbReference>
<evidence type="ECO:0000256" key="1">
    <source>
        <dbReference type="ARBA" id="ARBA00001911"/>
    </source>
</evidence>
<dbReference type="GO" id="GO:0042732">
    <property type="term" value="P:D-xylose metabolic process"/>
    <property type="evidence" value="ECO:0007669"/>
    <property type="project" value="InterPro"/>
</dbReference>
<dbReference type="InterPro" id="IPR025101">
    <property type="entry name" value="DUF4012"/>
</dbReference>
<dbReference type="InterPro" id="IPR001509">
    <property type="entry name" value="Epimerase_deHydtase"/>
</dbReference>
<evidence type="ECO:0000256" key="4">
    <source>
        <dbReference type="ARBA" id="ARBA00023239"/>
    </source>
</evidence>
<feature type="domain" description="NAD-dependent epimerase/dehydratase" evidence="6">
    <location>
        <begin position="16"/>
        <end position="252"/>
    </location>
</feature>
<gene>
    <name evidence="7" type="ORF">A2415_04025</name>
</gene>
<keyword evidence="4" id="KW-0456">Lyase</keyword>
<dbReference type="Pfam" id="PF13196">
    <property type="entry name" value="DUF4012"/>
    <property type="match status" value="1"/>
</dbReference>
<dbReference type="AlphaFoldDB" id="A0A1F4WHT5"/>